<dbReference type="EMBL" id="BEZZ01000468">
    <property type="protein sequence ID" value="GCC32870.1"/>
    <property type="molecule type" value="Genomic_DNA"/>
</dbReference>
<dbReference type="AlphaFoldDB" id="A0A401SR44"/>
<name>A0A401SR44_CHIPU</name>
<dbReference type="Proteomes" id="UP000287033">
    <property type="component" value="Unassembled WGS sequence"/>
</dbReference>
<comment type="caution">
    <text evidence="2">The sequence shown here is derived from an EMBL/GenBank/DDBJ whole genome shotgun (WGS) entry which is preliminary data.</text>
</comment>
<proteinExistence type="predicted"/>
<feature type="region of interest" description="Disordered" evidence="1">
    <location>
        <begin position="1"/>
        <end position="24"/>
    </location>
</feature>
<feature type="compositionally biased region" description="Polar residues" evidence="1">
    <location>
        <begin position="11"/>
        <end position="24"/>
    </location>
</feature>
<feature type="compositionally biased region" description="Polar residues" evidence="1">
    <location>
        <begin position="75"/>
        <end position="94"/>
    </location>
</feature>
<sequence length="137" mass="15209">MKNQIKPDFKQTGQSLSSRTAPFNTINPTSEISSAPWEIGSLLRHSILGYRKPSQRAAPWDIGSLLSVQHPGISEVSSGTASQDIDSPISEPSSARSILGYRPSEIGVLLSAQYPGILAVLWPKVREEWQCCWRYRR</sequence>
<gene>
    <name evidence="2" type="ORF">chiPu_0011334</name>
</gene>
<reference evidence="2 3" key="1">
    <citation type="journal article" date="2018" name="Nat. Ecol. Evol.">
        <title>Shark genomes provide insights into elasmobranch evolution and the origin of vertebrates.</title>
        <authorList>
            <person name="Hara Y"/>
            <person name="Yamaguchi K"/>
            <person name="Onimaru K"/>
            <person name="Kadota M"/>
            <person name="Koyanagi M"/>
            <person name="Keeley SD"/>
            <person name="Tatsumi K"/>
            <person name="Tanaka K"/>
            <person name="Motone F"/>
            <person name="Kageyama Y"/>
            <person name="Nozu R"/>
            <person name="Adachi N"/>
            <person name="Nishimura O"/>
            <person name="Nakagawa R"/>
            <person name="Tanegashima C"/>
            <person name="Kiyatake I"/>
            <person name="Matsumoto R"/>
            <person name="Murakumo K"/>
            <person name="Nishida K"/>
            <person name="Terakita A"/>
            <person name="Kuratani S"/>
            <person name="Sato K"/>
            <person name="Hyodo S Kuraku.S."/>
        </authorList>
    </citation>
    <scope>NUCLEOTIDE SEQUENCE [LARGE SCALE GENOMIC DNA]</scope>
</reference>
<evidence type="ECO:0000256" key="1">
    <source>
        <dbReference type="SAM" id="MobiDB-lite"/>
    </source>
</evidence>
<keyword evidence="3" id="KW-1185">Reference proteome</keyword>
<accession>A0A401SR44</accession>
<organism evidence="2 3">
    <name type="scientific">Chiloscyllium punctatum</name>
    <name type="common">Brownbanded bambooshark</name>
    <name type="synonym">Hemiscyllium punctatum</name>
    <dbReference type="NCBI Taxonomy" id="137246"/>
    <lineage>
        <taxon>Eukaryota</taxon>
        <taxon>Metazoa</taxon>
        <taxon>Chordata</taxon>
        <taxon>Craniata</taxon>
        <taxon>Vertebrata</taxon>
        <taxon>Chondrichthyes</taxon>
        <taxon>Elasmobranchii</taxon>
        <taxon>Galeomorphii</taxon>
        <taxon>Galeoidea</taxon>
        <taxon>Orectolobiformes</taxon>
        <taxon>Hemiscylliidae</taxon>
        <taxon>Chiloscyllium</taxon>
    </lineage>
</organism>
<evidence type="ECO:0000313" key="3">
    <source>
        <dbReference type="Proteomes" id="UP000287033"/>
    </source>
</evidence>
<evidence type="ECO:0000313" key="2">
    <source>
        <dbReference type="EMBL" id="GCC32870.1"/>
    </source>
</evidence>
<feature type="region of interest" description="Disordered" evidence="1">
    <location>
        <begin position="74"/>
        <end position="94"/>
    </location>
</feature>
<protein>
    <submittedName>
        <fullName evidence="2">Uncharacterized protein</fullName>
    </submittedName>
</protein>